<reference evidence="2 3" key="1">
    <citation type="submission" date="2016-11" db="EMBL/GenBank/DDBJ databases">
        <authorList>
            <person name="Jaros S."/>
            <person name="Januszkiewicz K."/>
            <person name="Wedrychowicz H."/>
        </authorList>
    </citation>
    <scope>NUCLEOTIDE SEQUENCE [LARGE SCALE GENOMIC DNA]</scope>
    <source>
        <strain evidence="2 3">DSM 21637</strain>
    </source>
</reference>
<dbReference type="Proteomes" id="UP000182350">
    <property type="component" value="Unassembled WGS sequence"/>
</dbReference>
<dbReference type="Gene3D" id="3.40.50.11550">
    <property type="match status" value="1"/>
</dbReference>
<evidence type="ECO:0000313" key="3">
    <source>
        <dbReference type="Proteomes" id="UP000182350"/>
    </source>
</evidence>
<dbReference type="SUPFAM" id="SSF159501">
    <property type="entry name" value="EreA/ChaN-like"/>
    <property type="match status" value="1"/>
</dbReference>
<proteinExistence type="predicted"/>
<protein>
    <submittedName>
        <fullName evidence="2">Uncharacterized iron-regulated protein</fullName>
    </submittedName>
</protein>
<feature type="domain" description="Haem-binding uptake Tiki superfamily ChaN" evidence="1">
    <location>
        <begin position="54"/>
        <end position="236"/>
    </location>
</feature>
<organism evidence="2 3">
    <name type="scientific">Marinospirillum alkaliphilum DSM 21637</name>
    <dbReference type="NCBI Taxonomy" id="1122209"/>
    <lineage>
        <taxon>Bacteria</taxon>
        <taxon>Pseudomonadati</taxon>
        <taxon>Pseudomonadota</taxon>
        <taxon>Gammaproteobacteria</taxon>
        <taxon>Oceanospirillales</taxon>
        <taxon>Oceanospirillaceae</taxon>
        <taxon>Marinospirillum</taxon>
    </lineage>
</organism>
<dbReference type="Gene3D" id="1.10.8.760">
    <property type="entry name" value="Haem-binding uptake, Tiki superfamily, ChaN, domain 2"/>
    <property type="match status" value="1"/>
</dbReference>
<dbReference type="AlphaFoldDB" id="A0A1K1WIH6"/>
<dbReference type="EMBL" id="FPJW01000004">
    <property type="protein sequence ID" value="SFX36931.1"/>
    <property type="molecule type" value="Genomic_DNA"/>
</dbReference>
<dbReference type="InterPro" id="IPR007314">
    <property type="entry name" value="Cofac_haem-bd_dom"/>
</dbReference>
<accession>A0A1K1WIH6</accession>
<dbReference type="CDD" id="cd14727">
    <property type="entry name" value="ChanN-like"/>
    <property type="match status" value="1"/>
</dbReference>
<sequence length="294" mass="32879">MGLLLLAGCAGAATQKEPEWLAGEQMDHPLVGQLWSVKKQALVNRDMWLESLPDGVWLLVGEQHDHPDHQRLTHQWMLQLAAQQRLGPLALEMARQPQQPALDAALGQSSVTPEMLDWQPGWPWERYGELVQSGLLHAKRVLAADLDTQQQRDAYQQGAPLPAISEAMAQVLDRMMDEGHCGQLPEALLPKMREVQLARDQAMAEVLLGVELDGRVGLLQAGSVHVRKDLGVPRWLPPDVKHVSVWLVQVDQRQQPQDYLPPAVDGLQVYDYLLFTPAIMPVDYCAAFQSSSRR</sequence>
<gene>
    <name evidence="2" type="ORF">SAMN02745752_01385</name>
</gene>
<dbReference type="STRING" id="1122209.SAMN02745752_01385"/>
<name>A0A1K1WIH6_9GAMM</name>
<dbReference type="Pfam" id="PF04187">
    <property type="entry name" value="Cofac_haem_bdg"/>
    <property type="match status" value="1"/>
</dbReference>
<dbReference type="InterPro" id="IPR016773">
    <property type="entry name" value="Fe3_uptake_reg_CjrA_prd"/>
</dbReference>
<evidence type="ECO:0000313" key="2">
    <source>
        <dbReference type="EMBL" id="SFX36931.1"/>
    </source>
</evidence>
<keyword evidence="3" id="KW-1185">Reference proteome</keyword>
<evidence type="ECO:0000259" key="1">
    <source>
        <dbReference type="Pfam" id="PF04187"/>
    </source>
</evidence>
<dbReference type="PIRSF" id="PIRSF020419">
    <property type="entry name" value="Fe_uptake_reg_CjrA_prd"/>
    <property type="match status" value="1"/>
</dbReference>